<gene>
    <name evidence="4" type="ORF">QN277_008554</name>
</gene>
<evidence type="ECO:0000256" key="3">
    <source>
        <dbReference type="PROSITE-ProRule" id="PRU00708"/>
    </source>
</evidence>
<dbReference type="NCBIfam" id="TIGR00756">
    <property type="entry name" value="PPR"/>
    <property type="match status" value="2"/>
</dbReference>
<evidence type="ECO:0000256" key="1">
    <source>
        <dbReference type="ARBA" id="ARBA00007626"/>
    </source>
</evidence>
<feature type="repeat" description="PPR" evidence="3">
    <location>
        <begin position="188"/>
        <end position="222"/>
    </location>
</feature>
<feature type="repeat" description="PPR" evidence="3">
    <location>
        <begin position="223"/>
        <end position="258"/>
    </location>
</feature>
<dbReference type="GO" id="GO:0003729">
    <property type="term" value="F:mRNA binding"/>
    <property type="evidence" value="ECO:0007669"/>
    <property type="project" value="TreeGrafter"/>
</dbReference>
<evidence type="ECO:0000313" key="4">
    <source>
        <dbReference type="EMBL" id="KAK4255568.1"/>
    </source>
</evidence>
<dbReference type="Proteomes" id="UP001293593">
    <property type="component" value="Unassembled WGS sequence"/>
</dbReference>
<accession>A0AAE1ITA2</accession>
<keyword evidence="2" id="KW-0677">Repeat</keyword>
<dbReference type="InterPro" id="IPR002885">
    <property type="entry name" value="PPR_rpt"/>
</dbReference>
<keyword evidence="5" id="KW-1185">Reference proteome</keyword>
<protein>
    <recommendedName>
        <fullName evidence="6">Pentatricopeptide repeat-containing protein</fullName>
    </recommendedName>
</protein>
<evidence type="ECO:0000313" key="5">
    <source>
        <dbReference type="Proteomes" id="UP001293593"/>
    </source>
</evidence>
<comment type="caution">
    <text evidence="4">The sequence shown here is derived from an EMBL/GenBank/DDBJ whole genome shotgun (WGS) entry which is preliminary data.</text>
</comment>
<dbReference type="PROSITE" id="PS51375">
    <property type="entry name" value="PPR"/>
    <property type="match status" value="2"/>
</dbReference>
<organism evidence="4 5">
    <name type="scientific">Acacia crassicarpa</name>
    <name type="common">northern wattle</name>
    <dbReference type="NCBI Taxonomy" id="499986"/>
    <lineage>
        <taxon>Eukaryota</taxon>
        <taxon>Viridiplantae</taxon>
        <taxon>Streptophyta</taxon>
        <taxon>Embryophyta</taxon>
        <taxon>Tracheophyta</taxon>
        <taxon>Spermatophyta</taxon>
        <taxon>Magnoliopsida</taxon>
        <taxon>eudicotyledons</taxon>
        <taxon>Gunneridae</taxon>
        <taxon>Pentapetalae</taxon>
        <taxon>rosids</taxon>
        <taxon>fabids</taxon>
        <taxon>Fabales</taxon>
        <taxon>Fabaceae</taxon>
        <taxon>Caesalpinioideae</taxon>
        <taxon>mimosoid clade</taxon>
        <taxon>Acacieae</taxon>
        <taxon>Acacia</taxon>
    </lineage>
</organism>
<name>A0AAE1ITA2_9FABA</name>
<dbReference type="PANTHER" id="PTHR47933">
    <property type="entry name" value="PENTATRICOPEPTIDE REPEAT-CONTAINING PROTEIN 1, MITOCHONDRIAL"/>
    <property type="match status" value="1"/>
</dbReference>
<dbReference type="InterPro" id="IPR011990">
    <property type="entry name" value="TPR-like_helical_dom_sf"/>
</dbReference>
<dbReference type="EMBL" id="JAWXYG010000013">
    <property type="protein sequence ID" value="KAK4255568.1"/>
    <property type="molecule type" value="Genomic_DNA"/>
</dbReference>
<dbReference type="Gene3D" id="1.25.40.10">
    <property type="entry name" value="Tetratricopeptide repeat domain"/>
    <property type="match status" value="1"/>
</dbReference>
<dbReference type="InterPro" id="IPR051240">
    <property type="entry name" value="Mito_RNA-Proc/Resp"/>
</dbReference>
<reference evidence="4" key="1">
    <citation type="submission" date="2023-10" db="EMBL/GenBank/DDBJ databases">
        <title>Chromosome-level genome of the transformable northern wattle, Acacia crassicarpa.</title>
        <authorList>
            <person name="Massaro I."/>
            <person name="Sinha N.R."/>
            <person name="Poethig S."/>
            <person name="Leichty A.R."/>
        </authorList>
    </citation>
    <scope>NUCLEOTIDE SEQUENCE</scope>
    <source>
        <strain evidence="4">Acra3RX</strain>
        <tissue evidence="4">Leaf</tissue>
    </source>
</reference>
<dbReference type="PANTHER" id="PTHR47933:SF18">
    <property type="entry name" value="PENTACOTRIPEPTIDE-REPEAT REGION OF PRORP DOMAIN-CONTAINING PROTEIN"/>
    <property type="match status" value="1"/>
</dbReference>
<dbReference type="AlphaFoldDB" id="A0AAE1ITA2"/>
<evidence type="ECO:0008006" key="6">
    <source>
        <dbReference type="Google" id="ProtNLM"/>
    </source>
</evidence>
<evidence type="ECO:0000256" key="2">
    <source>
        <dbReference type="ARBA" id="ARBA00022737"/>
    </source>
</evidence>
<proteinExistence type="inferred from homology"/>
<sequence length="361" mass="40558">MTNRRLLQYYTNLSGMVIGTAKHCKLSFHFSPLLKQSHSIPSALSSQKLEQVVRAEVEAKNYEKIPDLLTSSESCPNPNPNPNPFSFFSSFPQNTRVQIIDEMLQSFIPLRPRSKPQIAYSYLLSYTLESSDPLPLALAILQRTLRSGCIPVPQTHLLLTSAWLNKRQQCHSVSNILLEMQSIGYQPDSKTCNYLLSSLCAVDEWMEAVKVLKRMSGAGCFPDHESYAIVIGAMCRVRRTAEARDLMKHMVGKCGLTPGQGTLTKLFAALRANREIWKAVEMIEFLECQGYTVGFDSYEMVIEGCLEKAEYVLAGKVAMRMTERGFIPYIQVRLKIIEGLASIGEWQIASAVRRRFASLGS</sequence>
<dbReference type="Pfam" id="PF13041">
    <property type="entry name" value="PPR_2"/>
    <property type="match status" value="1"/>
</dbReference>
<comment type="similarity">
    <text evidence="1">Belongs to the PPR family. P subfamily.</text>
</comment>